<dbReference type="Proteomes" id="UP000431269">
    <property type="component" value="Chromosome"/>
</dbReference>
<keyword evidence="1" id="KW-0812">Transmembrane</keyword>
<feature type="transmembrane region" description="Helical" evidence="1">
    <location>
        <begin position="143"/>
        <end position="161"/>
    </location>
</feature>
<accession>A0A6I6MN97</accession>
<feature type="transmembrane region" description="Helical" evidence="1">
    <location>
        <begin position="118"/>
        <end position="137"/>
    </location>
</feature>
<evidence type="ECO:0000313" key="3">
    <source>
        <dbReference type="Proteomes" id="UP000431269"/>
    </source>
</evidence>
<dbReference type="KEGG" id="tsv:DSM104635_01242"/>
<dbReference type="AlphaFoldDB" id="A0A6I6MN97"/>
<evidence type="ECO:0000313" key="2">
    <source>
        <dbReference type="EMBL" id="QGZ94424.1"/>
    </source>
</evidence>
<keyword evidence="3" id="KW-1185">Reference proteome</keyword>
<evidence type="ECO:0000256" key="1">
    <source>
        <dbReference type="SAM" id="Phobius"/>
    </source>
</evidence>
<proteinExistence type="predicted"/>
<name>A0A6I6MN97_9CAUL</name>
<reference evidence="3" key="1">
    <citation type="submission" date="2019-12" db="EMBL/GenBank/DDBJ databases">
        <title>Complete genome of Terracaulis silvestris 0127_4.</title>
        <authorList>
            <person name="Vieira S."/>
            <person name="Riedel T."/>
            <person name="Sproer C."/>
            <person name="Pascual J."/>
            <person name="Boedeker C."/>
            <person name="Overmann J."/>
        </authorList>
    </citation>
    <scope>NUCLEOTIDE SEQUENCE [LARGE SCALE GENOMIC DNA]</scope>
    <source>
        <strain evidence="3">0127_4</strain>
    </source>
</reference>
<feature type="transmembrane region" description="Helical" evidence="1">
    <location>
        <begin position="35"/>
        <end position="54"/>
    </location>
</feature>
<protein>
    <submittedName>
        <fullName evidence="2">Uncharacterized protein</fullName>
    </submittedName>
</protein>
<organism evidence="2 3">
    <name type="scientific">Terricaulis silvestris</name>
    <dbReference type="NCBI Taxonomy" id="2686094"/>
    <lineage>
        <taxon>Bacteria</taxon>
        <taxon>Pseudomonadati</taxon>
        <taxon>Pseudomonadota</taxon>
        <taxon>Alphaproteobacteria</taxon>
        <taxon>Caulobacterales</taxon>
        <taxon>Caulobacteraceae</taxon>
        <taxon>Terricaulis</taxon>
    </lineage>
</organism>
<keyword evidence="1" id="KW-1133">Transmembrane helix</keyword>
<feature type="transmembrane region" description="Helical" evidence="1">
    <location>
        <begin position="61"/>
        <end position="80"/>
    </location>
</feature>
<dbReference type="EMBL" id="CP047045">
    <property type="protein sequence ID" value="QGZ94424.1"/>
    <property type="molecule type" value="Genomic_DNA"/>
</dbReference>
<sequence>MNTTQLFTLSGFAAIAGGLLRITVAFPVISDEITLQWLYTGIDVLLTFGIIGIYLDRAARLRILGFASFVIALAALSFIGGPDADPFGFSTYEQGAVTLTIALVGLSIAWISAGERPIFAPVCWFASVVAAGALGLSPATEPYGFMVAGILFGLGFVLAGYDLARRGSVAAGDA</sequence>
<feature type="transmembrane region" description="Helical" evidence="1">
    <location>
        <begin position="92"/>
        <end position="111"/>
    </location>
</feature>
<keyword evidence="1" id="KW-0472">Membrane</keyword>
<gene>
    <name evidence="2" type="ORF">DSM104635_01242</name>
</gene>